<keyword evidence="4" id="KW-0206">Cytoskeleton</keyword>
<feature type="coiled-coil region" evidence="5">
    <location>
        <begin position="793"/>
        <end position="856"/>
    </location>
</feature>
<dbReference type="Proteomes" id="UP001431783">
    <property type="component" value="Unassembled WGS sequence"/>
</dbReference>
<dbReference type="AlphaFoldDB" id="A0AAW1TZM4"/>
<dbReference type="PANTHER" id="PTHR18905">
    <property type="entry name" value="NINEIN"/>
    <property type="match status" value="1"/>
</dbReference>
<feature type="coiled-coil region" evidence="5">
    <location>
        <begin position="501"/>
        <end position="535"/>
    </location>
</feature>
<keyword evidence="3" id="KW-0597">Phosphoprotein</keyword>
<dbReference type="Gene3D" id="1.10.238.10">
    <property type="entry name" value="EF-hand"/>
    <property type="match status" value="1"/>
</dbReference>
<organism evidence="8 9">
    <name type="scientific">Henosepilachna vigintioctopunctata</name>
    <dbReference type="NCBI Taxonomy" id="420089"/>
    <lineage>
        <taxon>Eukaryota</taxon>
        <taxon>Metazoa</taxon>
        <taxon>Ecdysozoa</taxon>
        <taxon>Arthropoda</taxon>
        <taxon>Hexapoda</taxon>
        <taxon>Insecta</taxon>
        <taxon>Pterygota</taxon>
        <taxon>Neoptera</taxon>
        <taxon>Endopterygota</taxon>
        <taxon>Coleoptera</taxon>
        <taxon>Polyphaga</taxon>
        <taxon>Cucujiformia</taxon>
        <taxon>Coccinelloidea</taxon>
        <taxon>Coccinellidae</taxon>
        <taxon>Epilachninae</taxon>
        <taxon>Epilachnini</taxon>
        <taxon>Henosepilachna</taxon>
    </lineage>
</organism>
<evidence type="ECO:0000256" key="1">
    <source>
        <dbReference type="ARBA" id="ARBA00004300"/>
    </source>
</evidence>
<feature type="coiled-coil region" evidence="5">
    <location>
        <begin position="380"/>
        <end position="414"/>
    </location>
</feature>
<comment type="caution">
    <text evidence="8">The sequence shown here is derived from an EMBL/GenBank/DDBJ whole genome shotgun (WGS) entry which is preliminary data.</text>
</comment>
<sequence>MDSATLDPYEQQLLAVFNRYDYSSVGSLDVNGLTELCHTLQLQEQGTELIQSLLGESQKSRVKFIEFKDALLTLLGNLQKKHNNSEEIKESENKGSPDREVSPKYIYGSKKYGRRSRPKTDLNLDEQNDLNFLNTSKSGKDNTVQRSNSEVCNSKKRKTNFKLKRCTSLPSRDEQNSFVQSFPHSDSFSDENEFICTEEMLRKAWQSLGVGEDGYLNQTELILVCDAIGLHNLASGVIRQLSDKISFDYNHKISFQELLEALKHDETWSDILNTSESTVCNEPLSAVHATDTSFPDSQTFQFISLGPDGNGIISADTVIDMWESVGITAPKELLHELGFNSRKLSVSELSSVLDSGLKTIRESNENTYSNPHISLLQANLTLYQCEIKCLKNIMEQLNAERDKLKYDITEANNRATLLAQEVDDNHQKMQENTQNQVKLLEQRHSDILKNLSKQFLEEKEELNQFNYKLEQKICNLELESSKLKNDLAAAKKYLSSVEIENNQLNCKVADLHQSKNLLQEQVVILESECQKYSELEHEKIKPLLEKLNRLEIENGHLRDQSDEMGAEIETLNNQIMILRGKGSASPVRTLDESMENNILLFCDGNGCGSKRRNDESPSKDASLFNSNLNVSSPRLGKIRKIPKNAEERPTSSESGFCTEVEYSDNSFCLSPSAESKEIKRLQAKIIFLEQVLQQHNLTIPSDDDLETVWTNVNNVNELKCRVNCLESIINDIRQEFRKIEIKDGDTKPMIEKLSKMIVQDDLLGTKIYEMRKNNSEIKEKVCADVSTATEDQKMDIAATMKQLEEQNKDLTEKCSELENCIDLLKNEYEKCEDYWANKLDEERQIFEQEQSQSNEKFVELFNKMSEYEEQFAQSDSRLPTIAETYNLEKQFTDLEEEYENYKSEMEILICSKDDEIVFLKQKLTELALDLQNRTTSDASVQVDELNEYTIIAGKMMQLTSHVVECSNFSPLEAIPGDWTASESSAENKASQYYQPPDAMVGRQDSLDGTNAKMQSNIKWGHNDIQTSIFPSTSSSSVEKSSAPCRPKRTRKHERDAHQYKKCYLLGSKEDGPSKEHNVPALLASIQSLNARRLHLEQRCRHLQVVLKEQHYQTERTLQQCWQNQQSERAEFHCMLKVSQEKLEQYMRAYKELSEKLTKTDLLVKELYVENSYLIANVQRLEQHRHILAQCSTNNSL</sequence>
<comment type="subcellular location">
    <subcellularLocation>
        <location evidence="1">Cytoplasm</location>
        <location evidence="1">Cytoskeleton</location>
        <location evidence="1">Microtubule organizing center</location>
        <location evidence="1">Centrosome</location>
    </subcellularLocation>
</comment>
<feature type="region of interest" description="Disordered" evidence="6">
    <location>
        <begin position="83"/>
        <end position="151"/>
    </location>
</feature>
<evidence type="ECO:0000259" key="7">
    <source>
        <dbReference type="PROSITE" id="PS50222"/>
    </source>
</evidence>
<evidence type="ECO:0000256" key="6">
    <source>
        <dbReference type="SAM" id="MobiDB-lite"/>
    </source>
</evidence>
<feature type="compositionally biased region" description="Low complexity" evidence="6">
    <location>
        <begin position="1031"/>
        <end position="1041"/>
    </location>
</feature>
<keyword evidence="9" id="KW-1185">Reference proteome</keyword>
<dbReference type="GO" id="GO:0005813">
    <property type="term" value="C:centrosome"/>
    <property type="evidence" value="ECO:0007669"/>
    <property type="project" value="UniProtKB-SubCell"/>
</dbReference>
<dbReference type="PANTHER" id="PTHR18905:SF13">
    <property type="entry name" value="NON-CENTROSOMAL MICROTUBULE ARRAY"/>
    <property type="match status" value="1"/>
</dbReference>
<feature type="compositionally biased region" description="Polar residues" evidence="6">
    <location>
        <begin position="129"/>
        <end position="151"/>
    </location>
</feature>
<proteinExistence type="predicted"/>
<protein>
    <recommendedName>
        <fullName evidence="7">EF-hand domain-containing protein</fullName>
    </recommendedName>
</protein>
<feature type="domain" description="EF-hand" evidence="7">
    <location>
        <begin position="196"/>
        <end position="231"/>
    </location>
</feature>
<keyword evidence="5" id="KW-0175">Coiled coil</keyword>
<evidence type="ECO:0000256" key="2">
    <source>
        <dbReference type="ARBA" id="ARBA00022490"/>
    </source>
</evidence>
<accession>A0AAW1TZM4</accession>
<feature type="coiled-coil region" evidence="5">
    <location>
        <begin position="678"/>
        <end position="735"/>
    </location>
</feature>
<evidence type="ECO:0000256" key="4">
    <source>
        <dbReference type="ARBA" id="ARBA00023212"/>
    </source>
</evidence>
<dbReference type="GO" id="GO:0005509">
    <property type="term" value="F:calcium ion binding"/>
    <property type="evidence" value="ECO:0007669"/>
    <property type="project" value="InterPro"/>
</dbReference>
<feature type="compositionally biased region" description="Basic and acidic residues" evidence="6">
    <location>
        <begin position="83"/>
        <end position="102"/>
    </location>
</feature>
<dbReference type="PROSITE" id="PS50222">
    <property type="entry name" value="EF_HAND_2"/>
    <property type="match status" value="1"/>
</dbReference>
<name>A0AAW1TZM4_9CUCU</name>
<dbReference type="GO" id="GO:0034454">
    <property type="term" value="P:microtubule anchoring at centrosome"/>
    <property type="evidence" value="ECO:0007669"/>
    <property type="project" value="TreeGrafter"/>
</dbReference>
<keyword evidence="2" id="KW-0963">Cytoplasm</keyword>
<evidence type="ECO:0000313" key="9">
    <source>
        <dbReference type="Proteomes" id="UP001431783"/>
    </source>
</evidence>
<dbReference type="InterPro" id="IPR011992">
    <property type="entry name" value="EF-hand-dom_pair"/>
</dbReference>
<reference evidence="8 9" key="1">
    <citation type="submission" date="2023-03" db="EMBL/GenBank/DDBJ databases">
        <title>Genome insight into feeding habits of ladybird beetles.</title>
        <authorList>
            <person name="Li H.-S."/>
            <person name="Huang Y.-H."/>
            <person name="Pang H."/>
        </authorList>
    </citation>
    <scope>NUCLEOTIDE SEQUENCE [LARGE SCALE GENOMIC DNA]</scope>
    <source>
        <strain evidence="8">SYSU_2023b</strain>
        <tissue evidence="8">Whole body</tissue>
    </source>
</reference>
<dbReference type="EMBL" id="JARQZJ010000039">
    <property type="protein sequence ID" value="KAK9877002.1"/>
    <property type="molecule type" value="Genomic_DNA"/>
</dbReference>
<feature type="region of interest" description="Disordered" evidence="6">
    <location>
        <begin position="1028"/>
        <end position="1055"/>
    </location>
</feature>
<dbReference type="InterPro" id="IPR002048">
    <property type="entry name" value="EF_hand_dom"/>
</dbReference>
<feature type="coiled-coil region" evidence="5">
    <location>
        <begin position="884"/>
        <end position="911"/>
    </location>
</feature>
<evidence type="ECO:0000256" key="3">
    <source>
        <dbReference type="ARBA" id="ARBA00022553"/>
    </source>
</evidence>
<gene>
    <name evidence="8" type="ORF">WA026_016029</name>
</gene>
<evidence type="ECO:0000256" key="5">
    <source>
        <dbReference type="SAM" id="Coils"/>
    </source>
</evidence>
<evidence type="ECO:0000313" key="8">
    <source>
        <dbReference type="EMBL" id="KAK9877002.1"/>
    </source>
</evidence>
<dbReference type="SUPFAM" id="SSF47473">
    <property type="entry name" value="EF-hand"/>
    <property type="match status" value="1"/>
</dbReference>